<organism evidence="1 2">
    <name type="scientific">Gigaspora margarita</name>
    <dbReference type="NCBI Taxonomy" id="4874"/>
    <lineage>
        <taxon>Eukaryota</taxon>
        <taxon>Fungi</taxon>
        <taxon>Fungi incertae sedis</taxon>
        <taxon>Mucoromycota</taxon>
        <taxon>Glomeromycotina</taxon>
        <taxon>Glomeromycetes</taxon>
        <taxon>Diversisporales</taxon>
        <taxon>Gigasporaceae</taxon>
        <taxon>Gigaspora</taxon>
    </lineage>
</organism>
<accession>A0ABM8VYB7</accession>
<reference evidence="1 2" key="1">
    <citation type="submission" date="2021-06" db="EMBL/GenBank/DDBJ databases">
        <authorList>
            <person name="Kallberg Y."/>
            <person name="Tangrot J."/>
            <person name="Rosling A."/>
        </authorList>
    </citation>
    <scope>NUCLEOTIDE SEQUENCE [LARGE SCALE GENOMIC DNA]</scope>
    <source>
        <strain evidence="1 2">120-4 pot B 10/14</strain>
    </source>
</reference>
<name>A0ABM8VYB7_GIGMA</name>
<dbReference type="Proteomes" id="UP000789901">
    <property type="component" value="Unassembled WGS sequence"/>
</dbReference>
<evidence type="ECO:0000313" key="1">
    <source>
        <dbReference type="EMBL" id="CAG8477652.1"/>
    </source>
</evidence>
<proteinExistence type="predicted"/>
<comment type="caution">
    <text evidence="1">The sequence shown here is derived from an EMBL/GenBank/DDBJ whole genome shotgun (WGS) entry which is preliminary data.</text>
</comment>
<gene>
    <name evidence="1" type="ORF">GMARGA_LOCUS1079</name>
</gene>
<protein>
    <submittedName>
        <fullName evidence="1">2417_t:CDS:1</fullName>
    </submittedName>
</protein>
<evidence type="ECO:0000313" key="2">
    <source>
        <dbReference type="Proteomes" id="UP000789901"/>
    </source>
</evidence>
<keyword evidence="2" id="KW-1185">Reference proteome</keyword>
<sequence length="42" mass="4839">MNENNSEPKVTEFDPKTHRKSDAYSFELDTLQVLSNLTARIV</sequence>
<dbReference type="EMBL" id="CAJVQB010000247">
    <property type="protein sequence ID" value="CAG8477652.1"/>
    <property type="molecule type" value="Genomic_DNA"/>
</dbReference>